<dbReference type="Proteomes" id="UP000319342">
    <property type="component" value="Chromosome"/>
</dbReference>
<dbReference type="OrthoDB" id="289477at2"/>
<feature type="transmembrane region" description="Helical" evidence="1">
    <location>
        <begin position="84"/>
        <end position="104"/>
    </location>
</feature>
<evidence type="ECO:0000313" key="3">
    <source>
        <dbReference type="Proteomes" id="UP000319342"/>
    </source>
</evidence>
<name>A0A518D3S3_9BACT</name>
<protein>
    <submittedName>
        <fullName evidence="2">MraY-like glycosyltransferase</fullName>
    </submittedName>
</protein>
<keyword evidence="1" id="KW-1133">Transmembrane helix</keyword>
<organism evidence="2 3">
    <name type="scientific">Rohdeia mirabilis</name>
    <dbReference type="NCBI Taxonomy" id="2528008"/>
    <lineage>
        <taxon>Bacteria</taxon>
        <taxon>Pseudomonadati</taxon>
        <taxon>Planctomycetota</taxon>
        <taxon>Planctomycetia</taxon>
        <taxon>Planctomycetia incertae sedis</taxon>
        <taxon>Rohdeia</taxon>
    </lineage>
</organism>
<dbReference type="InterPro" id="IPR012340">
    <property type="entry name" value="NA-bd_OB-fold"/>
</dbReference>
<reference evidence="2 3" key="1">
    <citation type="submission" date="2019-02" db="EMBL/GenBank/DDBJ databases">
        <title>Deep-cultivation of Planctomycetes and their phenomic and genomic characterization uncovers novel biology.</title>
        <authorList>
            <person name="Wiegand S."/>
            <person name="Jogler M."/>
            <person name="Boedeker C."/>
            <person name="Pinto D."/>
            <person name="Vollmers J."/>
            <person name="Rivas-Marin E."/>
            <person name="Kohn T."/>
            <person name="Peeters S.H."/>
            <person name="Heuer A."/>
            <person name="Rast P."/>
            <person name="Oberbeckmann S."/>
            <person name="Bunk B."/>
            <person name="Jeske O."/>
            <person name="Meyerdierks A."/>
            <person name="Storesund J.E."/>
            <person name="Kallscheuer N."/>
            <person name="Luecker S."/>
            <person name="Lage O.M."/>
            <person name="Pohl T."/>
            <person name="Merkel B.J."/>
            <person name="Hornburger P."/>
            <person name="Mueller R.-W."/>
            <person name="Bruemmer F."/>
            <person name="Labrenz M."/>
            <person name="Spormann A.M."/>
            <person name="Op den Camp H."/>
            <person name="Overmann J."/>
            <person name="Amann R."/>
            <person name="Jetten M.S.M."/>
            <person name="Mascher T."/>
            <person name="Medema M.H."/>
            <person name="Devos D.P."/>
            <person name="Kaster A.-K."/>
            <person name="Ovreas L."/>
            <person name="Rohde M."/>
            <person name="Galperin M.Y."/>
            <person name="Jogler C."/>
        </authorList>
    </citation>
    <scope>NUCLEOTIDE SEQUENCE [LARGE SCALE GENOMIC DNA]</scope>
    <source>
        <strain evidence="2 3">Pla163</strain>
    </source>
</reference>
<dbReference type="EMBL" id="CP036290">
    <property type="protein sequence ID" value="QDU86127.1"/>
    <property type="molecule type" value="Genomic_DNA"/>
</dbReference>
<dbReference type="RefSeq" id="WP_145190789.1">
    <property type="nucleotide sequence ID" value="NZ_CP036290.1"/>
</dbReference>
<feature type="transmembrane region" description="Helical" evidence="1">
    <location>
        <begin position="27"/>
        <end position="48"/>
    </location>
</feature>
<sequence>MLPTDAHLPALAGAFDWLPEEWTIQTTYALCAAVGGGVLLVQVALSFIGIGDTDAFDATDGMDVLDADSDIGHGSGLPLLSVRAVTSALLIFGLVGLAGARSGWPNTASLAIATLSGASVLVLVAWIMSLYSKLDSSGTMDPRQAIGTVGRVYLRIPGQGAGKGKITVEIQGRSVEYDAHTEGEDLPTGAAVRVVRMTAPTYFEVVPVDRNAE</sequence>
<gene>
    <name evidence="2" type="ORF">Pla163_32760</name>
</gene>
<keyword evidence="2" id="KW-0808">Transferase</keyword>
<proteinExistence type="predicted"/>
<accession>A0A518D3S3</accession>
<keyword evidence="1" id="KW-0812">Transmembrane</keyword>
<keyword evidence="3" id="KW-1185">Reference proteome</keyword>
<dbReference type="Gene3D" id="2.40.50.140">
    <property type="entry name" value="Nucleic acid-binding proteins"/>
    <property type="match status" value="1"/>
</dbReference>
<evidence type="ECO:0000256" key="1">
    <source>
        <dbReference type="SAM" id="Phobius"/>
    </source>
</evidence>
<evidence type="ECO:0000313" key="2">
    <source>
        <dbReference type="EMBL" id="QDU86127.1"/>
    </source>
</evidence>
<keyword evidence="1" id="KW-0472">Membrane</keyword>
<dbReference type="AlphaFoldDB" id="A0A518D3S3"/>
<dbReference type="GO" id="GO:0016740">
    <property type="term" value="F:transferase activity"/>
    <property type="evidence" value="ECO:0007669"/>
    <property type="project" value="UniProtKB-KW"/>
</dbReference>
<feature type="transmembrane region" description="Helical" evidence="1">
    <location>
        <begin position="110"/>
        <end position="131"/>
    </location>
</feature>